<name>A0A6N9HFP6_9BURK</name>
<dbReference type="Pfam" id="PF04754">
    <property type="entry name" value="Transposase_31"/>
    <property type="match status" value="1"/>
</dbReference>
<dbReference type="PANTHER" id="PTHR34611:SF2">
    <property type="entry name" value="INACTIVE RECOMBINATION-PROMOTING NUCLEASE-LIKE PROTEIN RPNE-RELATED"/>
    <property type="match status" value="1"/>
</dbReference>
<dbReference type="EMBL" id="WWCJ01000004">
    <property type="protein sequence ID" value="MYN01842.1"/>
    <property type="molecule type" value="Genomic_DNA"/>
</dbReference>
<dbReference type="Proteomes" id="UP000448575">
    <property type="component" value="Unassembled WGS sequence"/>
</dbReference>
<sequence length="126" mass="13992">MSLTSDAGFKQLFAFPELARELLLVVVAQDWARRTRIGDFVRHNASYTAQGGAQRHDDVVWGIQRARHPGVHMLNEFQARPDKSMPTRMLSYAALLSDGLVKQRGVTHGRACRLGADAVASAVSWF</sequence>
<evidence type="ECO:0000313" key="3">
    <source>
        <dbReference type="Proteomes" id="UP000448575"/>
    </source>
</evidence>
<dbReference type="InterPro" id="IPR006842">
    <property type="entry name" value="Transposase_31"/>
</dbReference>
<organism evidence="2 3">
    <name type="scientific">Pseudoduganella guangdongensis</name>
    <dbReference type="NCBI Taxonomy" id="2692179"/>
    <lineage>
        <taxon>Bacteria</taxon>
        <taxon>Pseudomonadati</taxon>
        <taxon>Pseudomonadota</taxon>
        <taxon>Betaproteobacteria</taxon>
        <taxon>Burkholderiales</taxon>
        <taxon>Oxalobacteraceae</taxon>
        <taxon>Telluria group</taxon>
        <taxon>Pseudoduganella</taxon>
    </lineage>
</organism>
<dbReference type="AlphaFoldDB" id="A0A6N9HFP6"/>
<protein>
    <recommendedName>
        <fullName evidence="1">Transposase (putative) YhgA-like domain-containing protein</fullName>
    </recommendedName>
</protein>
<comment type="caution">
    <text evidence="2">The sequence shown here is derived from an EMBL/GenBank/DDBJ whole genome shotgun (WGS) entry which is preliminary data.</text>
</comment>
<gene>
    <name evidence="2" type="ORF">GTP41_06985</name>
</gene>
<keyword evidence="3" id="KW-1185">Reference proteome</keyword>
<evidence type="ECO:0000313" key="2">
    <source>
        <dbReference type="EMBL" id="MYN01842.1"/>
    </source>
</evidence>
<proteinExistence type="predicted"/>
<accession>A0A6N9HFP6</accession>
<evidence type="ECO:0000259" key="1">
    <source>
        <dbReference type="Pfam" id="PF04754"/>
    </source>
</evidence>
<feature type="domain" description="Transposase (putative) YhgA-like" evidence="1">
    <location>
        <begin position="6"/>
        <end position="95"/>
    </location>
</feature>
<dbReference type="RefSeq" id="WP_161024844.1">
    <property type="nucleotide sequence ID" value="NZ_WWCJ01000004.1"/>
</dbReference>
<dbReference type="InterPro" id="IPR051699">
    <property type="entry name" value="Rpn/YhgA-like_nuclease"/>
</dbReference>
<reference evidence="2 3" key="1">
    <citation type="submission" date="2019-12" db="EMBL/GenBank/DDBJ databases">
        <title>Novel species isolated from a subtropical stream in China.</title>
        <authorList>
            <person name="Lu H."/>
        </authorList>
    </citation>
    <scope>NUCLEOTIDE SEQUENCE [LARGE SCALE GENOMIC DNA]</scope>
    <source>
        <strain evidence="2 3">DS3</strain>
    </source>
</reference>
<dbReference type="PANTHER" id="PTHR34611">
    <property type="match status" value="1"/>
</dbReference>